<accession>A0ABS7CTZ6</accession>
<evidence type="ECO:0000313" key="2">
    <source>
        <dbReference type="EMBL" id="MBW7467328.1"/>
    </source>
</evidence>
<feature type="transmembrane region" description="Helical" evidence="1">
    <location>
        <begin position="175"/>
        <end position="198"/>
    </location>
</feature>
<keyword evidence="1" id="KW-0812">Transmembrane</keyword>
<proteinExistence type="predicted"/>
<comment type="caution">
    <text evidence="2">The sequence shown here is derived from an EMBL/GenBank/DDBJ whole genome shotgun (WGS) entry which is preliminary data.</text>
</comment>
<reference evidence="2 3" key="1">
    <citation type="journal article" date="2016" name="Int. J. Syst. Evol. Microbiol.">
        <title>Pontibacter aydingkolensis sp. nov., isolated from soil of a salt lake.</title>
        <authorList>
            <person name="Osman G."/>
            <person name="Zhang T."/>
            <person name="Lou K."/>
            <person name="Gao Y."/>
            <person name="Chang W."/>
            <person name="Lin Q."/>
            <person name="Yang H.M."/>
            <person name="Huo X.D."/>
            <person name="Wang N."/>
        </authorList>
    </citation>
    <scope>NUCLEOTIDE SEQUENCE [LARGE SCALE GENOMIC DNA]</scope>
    <source>
        <strain evidence="2 3">KACC 19255</strain>
    </source>
</reference>
<sequence>MCRNWLTCSGYETKQQSEVRNLTFIILFFLLQIPVLGQQIKKPVGSFAQDTAKLGQLLQYTLVHQHAATQEVILPDSNFNFTPFEFVAKTYFPTSTTAGISTDSAVYTLRTFETLPIQQLSMPVYILHESDTMRVFADADAVIVQQLVTELQEPLLIKDNTKLAAVEQRFNWPLLLVYIVAGLVFVSLVWFIFGQAIIRKYKLYRLRKDHLYFASRYNSHLDRFVKSGSSQSMEKAVSLWKNYLTKLERSAINSFTTKEIVEYYHDDEDVNTALRTCDKAIYGNAAAEADTETKQALSMLRRFAKSRYKTQREMIRNAKTA</sequence>
<feature type="transmembrane region" description="Helical" evidence="1">
    <location>
        <begin position="21"/>
        <end position="40"/>
    </location>
</feature>
<dbReference type="Proteomes" id="UP000813018">
    <property type="component" value="Unassembled WGS sequence"/>
</dbReference>
<keyword evidence="3" id="KW-1185">Reference proteome</keyword>
<evidence type="ECO:0000313" key="3">
    <source>
        <dbReference type="Proteomes" id="UP000813018"/>
    </source>
</evidence>
<dbReference type="EMBL" id="JAHYXK010000006">
    <property type="protein sequence ID" value="MBW7467328.1"/>
    <property type="molecule type" value="Genomic_DNA"/>
</dbReference>
<keyword evidence="1" id="KW-0472">Membrane</keyword>
<keyword evidence="1" id="KW-1133">Transmembrane helix</keyword>
<evidence type="ECO:0000256" key="1">
    <source>
        <dbReference type="SAM" id="Phobius"/>
    </source>
</evidence>
<gene>
    <name evidence="2" type="ORF">K0O23_09620</name>
</gene>
<dbReference type="RefSeq" id="WP_219877209.1">
    <property type="nucleotide sequence ID" value="NZ_JAHYXK010000006.1"/>
</dbReference>
<protein>
    <recommendedName>
        <fullName evidence="4">DUF4129 domain-containing protein</fullName>
    </recommendedName>
</protein>
<name>A0ABS7CTZ6_9BACT</name>
<organism evidence="2 3">
    <name type="scientific">Pontibacter aydingkolensis</name>
    <dbReference type="NCBI Taxonomy" id="1911536"/>
    <lineage>
        <taxon>Bacteria</taxon>
        <taxon>Pseudomonadati</taxon>
        <taxon>Bacteroidota</taxon>
        <taxon>Cytophagia</taxon>
        <taxon>Cytophagales</taxon>
        <taxon>Hymenobacteraceae</taxon>
        <taxon>Pontibacter</taxon>
    </lineage>
</organism>
<evidence type="ECO:0008006" key="4">
    <source>
        <dbReference type="Google" id="ProtNLM"/>
    </source>
</evidence>